<reference evidence="1" key="1">
    <citation type="submission" date="2022-03" db="EMBL/GenBank/DDBJ databases">
        <authorList>
            <person name="Tunstrom K."/>
        </authorList>
    </citation>
    <scope>NUCLEOTIDE SEQUENCE</scope>
</reference>
<evidence type="ECO:0000313" key="1">
    <source>
        <dbReference type="EMBL" id="CAH2103787.1"/>
    </source>
</evidence>
<accession>A0AAU9V0K8</accession>
<dbReference type="AlphaFoldDB" id="A0AAU9V0K8"/>
<organism evidence="1 2">
    <name type="scientific">Euphydryas editha</name>
    <name type="common">Edith's checkerspot</name>
    <dbReference type="NCBI Taxonomy" id="104508"/>
    <lineage>
        <taxon>Eukaryota</taxon>
        <taxon>Metazoa</taxon>
        <taxon>Ecdysozoa</taxon>
        <taxon>Arthropoda</taxon>
        <taxon>Hexapoda</taxon>
        <taxon>Insecta</taxon>
        <taxon>Pterygota</taxon>
        <taxon>Neoptera</taxon>
        <taxon>Endopterygota</taxon>
        <taxon>Lepidoptera</taxon>
        <taxon>Glossata</taxon>
        <taxon>Ditrysia</taxon>
        <taxon>Papilionoidea</taxon>
        <taxon>Nymphalidae</taxon>
        <taxon>Nymphalinae</taxon>
        <taxon>Euphydryas</taxon>
    </lineage>
</organism>
<comment type="caution">
    <text evidence="1">The sequence shown here is derived from an EMBL/GenBank/DDBJ whole genome shotgun (WGS) entry which is preliminary data.</text>
</comment>
<keyword evidence="2" id="KW-1185">Reference proteome</keyword>
<evidence type="ECO:0000313" key="2">
    <source>
        <dbReference type="Proteomes" id="UP001153954"/>
    </source>
</evidence>
<protein>
    <submittedName>
        <fullName evidence="1">Uncharacterized protein</fullName>
    </submittedName>
</protein>
<dbReference type="EMBL" id="CAKOGL010000026">
    <property type="protein sequence ID" value="CAH2103787.1"/>
    <property type="molecule type" value="Genomic_DNA"/>
</dbReference>
<dbReference type="Proteomes" id="UP001153954">
    <property type="component" value="Unassembled WGS sequence"/>
</dbReference>
<sequence length="100" mass="11529">MSRVGRGRRTRVYDCNYNKGESYYRPVLDQLDGKVPLAREPDKDKIRTDVENRIRSALDDIEAPSDELFDSRGARATRGRPLTSAFEDDDLTENVRFVAY</sequence>
<gene>
    <name evidence="1" type="ORF">EEDITHA_LOCUS18254</name>
</gene>
<proteinExistence type="predicted"/>
<name>A0AAU9V0K8_EUPED</name>